<keyword evidence="2" id="KW-0488">Methylation</keyword>
<keyword evidence="5 6" id="KW-0472">Membrane</keyword>
<dbReference type="GO" id="GO:0015628">
    <property type="term" value="P:protein secretion by the type II secretion system"/>
    <property type="evidence" value="ECO:0007669"/>
    <property type="project" value="InterPro"/>
</dbReference>
<dbReference type="PANTHER" id="PTHR30093">
    <property type="entry name" value="GENERAL SECRETION PATHWAY PROTEIN G"/>
    <property type="match status" value="1"/>
</dbReference>
<dbReference type="InterPro" id="IPR045584">
    <property type="entry name" value="Pilin-like"/>
</dbReference>
<evidence type="ECO:0008006" key="9">
    <source>
        <dbReference type="Google" id="ProtNLM"/>
    </source>
</evidence>
<keyword evidence="4 6" id="KW-1133">Transmembrane helix</keyword>
<evidence type="ECO:0000256" key="4">
    <source>
        <dbReference type="ARBA" id="ARBA00022989"/>
    </source>
</evidence>
<dbReference type="InterPro" id="IPR012902">
    <property type="entry name" value="N_methyl_site"/>
</dbReference>
<evidence type="ECO:0000256" key="6">
    <source>
        <dbReference type="SAM" id="Phobius"/>
    </source>
</evidence>
<evidence type="ECO:0000313" key="7">
    <source>
        <dbReference type="EMBL" id="PIS21073.1"/>
    </source>
</evidence>
<evidence type="ECO:0000256" key="5">
    <source>
        <dbReference type="ARBA" id="ARBA00023136"/>
    </source>
</evidence>
<comment type="subcellular location">
    <subcellularLocation>
        <location evidence="1">Membrane</location>
        <topology evidence="1">Single-pass membrane protein</topology>
    </subcellularLocation>
</comment>
<keyword evidence="3 6" id="KW-0812">Transmembrane</keyword>
<evidence type="ECO:0000256" key="3">
    <source>
        <dbReference type="ARBA" id="ARBA00022692"/>
    </source>
</evidence>
<sequence length="185" mass="19265">MRKTLQKGFTLIELLIVIAIIGLLAAVVLIAINPAEMMKRGRDSQRLSDVTNLKKAIDIYVATSYQIPATCVASTLYGCGAAACTDAQRSSAGTGWVPIILTQNIPTLPVDPSSGQTITYTAAVPGTATANYRLACSPASTTFEINTYLESTTNTSKISSDGGNSAILFETGTDLLLLDGSGAAV</sequence>
<proteinExistence type="predicted"/>
<evidence type="ECO:0000256" key="1">
    <source>
        <dbReference type="ARBA" id="ARBA00004167"/>
    </source>
</evidence>
<dbReference type="InterPro" id="IPR002416">
    <property type="entry name" value="T2SS_protein-GspH"/>
</dbReference>
<evidence type="ECO:0000313" key="8">
    <source>
        <dbReference type="Proteomes" id="UP000231414"/>
    </source>
</evidence>
<organism evidence="7 8">
    <name type="scientific">candidate division WWE3 bacterium CG08_land_8_20_14_0_20_43_13</name>
    <dbReference type="NCBI Taxonomy" id="1975087"/>
    <lineage>
        <taxon>Bacteria</taxon>
        <taxon>Katanobacteria</taxon>
    </lineage>
</organism>
<dbReference type="Proteomes" id="UP000231414">
    <property type="component" value="Unassembled WGS sequence"/>
</dbReference>
<evidence type="ECO:0000256" key="2">
    <source>
        <dbReference type="ARBA" id="ARBA00022481"/>
    </source>
</evidence>
<dbReference type="Pfam" id="PF07963">
    <property type="entry name" value="N_methyl"/>
    <property type="match status" value="1"/>
</dbReference>
<name>A0A2H0X817_UNCKA</name>
<dbReference type="PRINTS" id="PR00885">
    <property type="entry name" value="BCTERIALGSPH"/>
</dbReference>
<dbReference type="GO" id="GO:0016020">
    <property type="term" value="C:membrane"/>
    <property type="evidence" value="ECO:0007669"/>
    <property type="project" value="UniProtKB-SubCell"/>
</dbReference>
<protein>
    <recommendedName>
        <fullName evidence="9">Type II secretion system protein GspG C-terminal domain-containing protein</fullName>
    </recommendedName>
</protein>
<reference evidence="8" key="1">
    <citation type="submission" date="2017-09" db="EMBL/GenBank/DDBJ databases">
        <title>Depth-based differentiation of microbial function through sediment-hosted aquifers and enrichment of novel symbionts in the deep terrestrial subsurface.</title>
        <authorList>
            <person name="Probst A.J."/>
            <person name="Ladd B."/>
            <person name="Jarett J.K."/>
            <person name="Geller-Mcgrath D.E."/>
            <person name="Sieber C.M.K."/>
            <person name="Emerson J.B."/>
            <person name="Anantharaman K."/>
            <person name="Thomas B.C."/>
            <person name="Malmstrom R."/>
            <person name="Stieglmeier M."/>
            <person name="Klingl A."/>
            <person name="Woyke T."/>
            <person name="Ryan C.M."/>
            <person name="Banfield J.F."/>
        </authorList>
    </citation>
    <scope>NUCLEOTIDE SEQUENCE [LARGE SCALE GENOMIC DNA]</scope>
</reference>
<dbReference type="SUPFAM" id="SSF54523">
    <property type="entry name" value="Pili subunits"/>
    <property type="match status" value="1"/>
</dbReference>
<dbReference type="NCBIfam" id="TIGR02532">
    <property type="entry name" value="IV_pilin_GFxxxE"/>
    <property type="match status" value="1"/>
</dbReference>
<dbReference type="GO" id="GO:0015627">
    <property type="term" value="C:type II protein secretion system complex"/>
    <property type="evidence" value="ECO:0007669"/>
    <property type="project" value="InterPro"/>
</dbReference>
<comment type="caution">
    <text evidence="7">The sequence shown here is derived from an EMBL/GenBank/DDBJ whole genome shotgun (WGS) entry which is preliminary data.</text>
</comment>
<dbReference type="PROSITE" id="PS00409">
    <property type="entry name" value="PROKAR_NTER_METHYL"/>
    <property type="match status" value="1"/>
</dbReference>
<feature type="transmembrane region" description="Helical" evidence="6">
    <location>
        <begin position="12"/>
        <end position="32"/>
    </location>
</feature>
<accession>A0A2H0X817</accession>
<dbReference type="Gene3D" id="3.30.700.10">
    <property type="entry name" value="Glycoprotein, Type 4 Pilin"/>
    <property type="match status" value="1"/>
</dbReference>
<dbReference type="AlphaFoldDB" id="A0A2H0X817"/>
<gene>
    <name evidence="7" type="ORF">COT52_00395</name>
</gene>
<dbReference type="EMBL" id="PEYW01000006">
    <property type="protein sequence ID" value="PIS21073.1"/>
    <property type="molecule type" value="Genomic_DNA"/>
</dbReference>